<dbReference type="PROSITE" id="PS00093">
    <property type="entry name" value="N4_MTASE"/>
    <property type="match status" value="1"/>
</dbReference>
<evidence type="ECO:0000256" key="1">
    <source>
        <dbReference type="ARBA" id="ARBA00010203"/>
    </source>
</evidence>
<evidence type="ECO:0000259" key="10">
    <source>
        <dbReference type="Pfam" id="PF01555"/>
    </source>
</evidence>
<dbReference type="InterPro" id="IPR002941">
    <property type="entry name" value="DNA_methylase_N4/N6"/>
</dbReference>
<feature type="compositionally biased region" description="Polar residues" evidence="9">
    <location>
        <begin position="180"/>
        <end position="195"/>
    </location>
</feature>
<evidence type="ECO:0000256" key="9">
    <source>
        <dbReference type="SAM" id="MobiDB-lite"/>
    </source>
</evidence>
<dbReference type="GO" id="GO:0009307">
    <property type="term" value="P:DNA restriction-modification system"/>
    <property type="evidence" value="ECO:0007669"/>
    <property type="project" value="UniProtKB-KW"/>
</dbReference>
<evidence type="ECO:0000256" key="2">
    <source>
        <dbReference type="ARBA" id="ARBA00022603"/>
    </source>
</evidence>
<evidence type="ECO:0000256" key="5">
    <source>
        <dbReference type="ARBA" id="ARBA00022747"/>
    </source>
</evidence>
<dbReference type="GO" id="GO:0003677">
    <property type="term" value="F:DNA binding"/>
    <property type="evidence" value="ECO:0007669"/>
    <property type="project" value="UniProtKB-KW"/>
</dbReference>
<evidence type="ECO:0000256" key="6">
    <source>
        <dbReference type="ARBA" id="ARBA00023125"/>
    </source>
</evidence>
<feature type="region of interest" description="Disordered" evidence="9">
    <location>
        <begin position="170"/>
        <end position="205"/>
    </location>
</feature>
<dbReference type="PANTHER" id="PTHR13370">
    <property type="entry name" value="RNA METHYLASE-RELATED"/>
    <property type="match status" value="1"/>
</dbReference>
<dbReference type="GO" id="GO:0005737">
    <property type="term" value="C:cytoplasm"/>
    <property type="evidence" value="ECO:0007669"/>
    <property type="project" value="TreeGrafter"/>
</dbReference>
<keyword evidence="5" id="KW-0680">Restriction system</keyword>
<dbReference type="RefSeq" id="WP_006621474.1">
    <property type="nucleotide sequence ID" value="NZ_FO818640.1"/>
</dbReference>
<protein>
    <recommendedName>
        <fullName evidence="8">Methyltransferase</fullName>
        <ecNumber evidence="8">2.1.1.-</ecNumber>
    </recommendedName>
</protein>
<comment type="similarity">
    <text evidence="1">Belongs to the N(4)/N(6)-methyltransferase family. N(4) subfamily.</text>
</comment>
<dbReference type="Pfam" id="PF01555">
    <property type="entry name" value="N6_N4_Mtase"/>
    <property type="match status" value="1"/>
</dbReference>
<sequence length="301" mass="34374">MDNLIHIINKVLLGDIRTVSVIIPDNSIQAIITSPPYFGHRNYTGKDGCANEIGREANVTDYINNLVTCFEVVKPKLKNNGLLWLNLGDTYRNKQLEGVPWRVAFALKDRGWILRSDIIWKKPNAMPSSVKNRPTTDHEYIFMFSKNTDYYYDADAIREPHITFTEQSKMRGGRNHFGKRNSTPENGKNSGNQNLHDGRWDQAFHPKGRNKRTVWEIPLGKFRDAHFAVYPEDLVKICLLASTRQGDLVLDPFTGSGTTGVVAIKHDRKFIGCELVKTYQKMAQNRIDEIIIQPSLFTLPN</sequence>
<dbReference type="InterPro" id="IPR001091">
    <property type="entry name" value="RM_Methyltransferase"/>
</dbReference>
<reference evidence="11 12" key="1">
    <citation type="submission" date="2014-02" db="EMBL/GenBank/DDBJ databases">
        <authorList>
            <person name="Genoscope - CEA"/>
        </authorList>
    </citation>
    <scope>NUCLEOTIDE SEQUENCE [LARGE SCALE GENOMIC DNA]</scope>
    <source>
        <strain evidence="11 12">PCC 8005</strain>
    </source>
</reference>
<dbReference type="EC" id="2.1.1.-" evidence="8"/>
<accession>A0A9P1NXW8</accession>
<dbReference type="EMBL" id="FO818640">
    <property type="protein sequence ID" value="CDM93182.1"/>
    <property type="molecule type" value="Genomic_DNA"/>
</dbReference>
<dbReference type="GO" id="GO:0015667">
    <property type="term" value="F:site-specific DNA-methyltransferase (cytosine-N4-specific) activity"/>
    <property type="evidence" value="ECO:0007669"/>
    <property type="project" value="UniProtKB-EC"/>
</dbReference>
<keyword evidence="2 11" id="KW-0489">Methyltransferase</keyword>
<dbReference type="GO" id="GO:0008170">
    <property type="term" value="F:N-methyltransferase activity"/>
    <property type="evidence" value="ECO:0007669"/>
    <property type="project" value="InterPro"/>
</dbReference>
<keyword evidence="4" id="KW-0949">S-adenosyl-L-methionine</keyword>
<feature type="domain" description="DNA methylase N-4/N-6" evidence="10">
    <location>
        <begin position="28"/>
        <end position="284"/>
    </location>
</feature>
<dbReference type="PRINTS" id="PR00508">
    <property type="entry name" value="S21N4MTFRASE"/>
</dbReference>
<dbReference type="Proteomes" id="UP000032946">
    <property type="component" value="Chromosome"/>
</dbReference>
<proteinExistence type="inferred from homology"/>
<dbReference type="Gene3D" id="3.40.50.150">
    <property type="entry name" value="Vaccinia Virus protein VP39"/>
    <property type="match status" value="1"/>
</dbReference>
<evidence type="ECO:0000256" key="4">
    <source>
        <dbReference type="ARBA" id="ARBA00022691"/>
    </source>
</evidence>
<dbReference type="SUPFAM" id="SSF53335">
    <property type="entry name" value="S-adenosyl-L-methionine-dependent methyltransferases"/>
    <property type="match status" value="1"/>
</dbReference>
<evidence type="ECO:0000256" key="3">
    <source>
        <dbReference type="ARBA" id="ARBA00022679"/>
    </source>
</evidence>
<evidence type="ECO:0000313" key="11">
    <source>
        <dbReference type="EMBL" id="CDM93182.1"/>
    </source>
</evidence>
<evidence type="ECO:0000256" key="8">
    <source>
        <dbReference type="RuleBase" id="RU362026"/>
    </source>
</evidence>
<name>A0A9P1NXW8_9CYAN</name>
<dbReference type="PANTHER" id="PTHR13370:SF24">
    <property type="entry name" value="TYPE III RESTRICTION-MODIFICATION ENZYME STYLTI MOD SUBUNIT"/>
    <property type="match status" value="1"/>
</dbReference>
<keyword evidence="3 11" id="KW-0808">Transferase</keyword>
<dbReference type="AlphaFoldDB" id="A0A9P1NXW8"/>
<keyword evidence="12" id="KW-1185">Reference proteome</keyword>
<dbReference type="InterPro" id="IPR029063">
    <property type="entry name" value="SAM-dependent_MTases_sf"/>
</dbReference>
<evidence type="ECO:0000256" key="7">
    <source>
        <dbReference type="ARBA" id="ARBA00049120"/>
    </source>
</evidence>
<dbReference type="GO" id="GO:0032259">
    <property type="term" value="P:methylation"/>
    <property type="evidence" value="ECO:0007669"/>
    <property type="project" value="UniProtKB-KW"/>
</dbReference>
<keyword evidence="6" id="KW-0238">DNA-binding</keyword>
<comment type="catalytic activity">
    <reaction evidence="7">
        <text>a 2'-deoxycytidine in DNA + S-adenosyl-L-methionine = an N(4)-methyl-2'-deoxycytidine in DNA + S-adenosyl-L-homocysteine + H(+)</text>
        <dbReference type="Rhea" id="RHEA:16857"/>
        <dbReference type="Rhea" id="RHEA-COMP:11369"/>
        <dbReference type="Rhea" id="RHEA-COMP:13674"/>
        <dbReference type="ChEBI" id="CHEBI:15378"/>
        <dbReference type="ChEBI" id="CHEBI:57856"/>
        <dbReference type="ChEBI" id="CHEBI:59789"/>
        <dbReference type="ChEBI" id="CHEBI:85452"/>
        <dbReference type="ChEBI" id="CHEBI:137933"/>
        <dbReference type="EC" id="2.1.1.113"/>
    </reaction>
</comment>
<evidence type="ECO:0000313" key="12">
    <source>
        <dbReference type="Proteomes" id="UP000032946"/>
    </source>
</evidence>
<gene>
    <name evidence="11" type="ORF">ARTHRO_10855</name>
</gene>
<dbReference type="InterPro" id="IPR017985">
    <property type="entry name" value="MeTrfase_CN4_CS"/>
</dbReference>
<organism evidence="11 12">
    <name type="scientific">Limnospira indica PCC 8005</name>
    <dbReference type="NCBI Taxonomy" id="376219"/>
    <lineage>
        <taxon>Bacteria</taxon>
        <taxon>Bacillati</taxon>
        <taxon>Cyanobacteriota</taxon>
        <taxon>Cyanophyceae</taxon>
        <taxon>Oscillatoriophycideae</taxon>
        <taxon>Oscillatoriales</taxon>
        <taxon>Sirenicapillariaceae</taxon>
        <taxon>Limnospira</taxon>
    </lineage>
</organism>